<gene>
    <name evidence="2" type="ORF">E4U43_000940</name>
</gene>
<dbReference type="PANTHER" id="PTHR42084">
    <property type="entry name" value="YALI0E26631P"/>
    <property type="match status" value="1"/>
</dbReference>
<feature type="compositionally biased region" description="Acidic residues" evidence="1">
    <location>
        <begin position="97"/>
        <end position="113"/>
    </location>
</feature>
<dbReference type="AlphaFoldDB" id="A0A9P7NB20"/>
<protein>
    <recommendedName>
        <fullName evidence="4">Serine/threonine-protein kinase ppk6</fullName>
    </recommendedName>
</protein>
<accession>A0A9P7NB20</accession>
<evidence type="ECO:0000313" key="3">
    <source>
        <dbReference type="Proteomes" id="UP000748025"/>
    </source>
</evidence>
<feature type="compositionally biased region" description="Low complexity" evidence="1">
    <location>
        <begin position="232"/>
        <end position="244"/>
    </location>
</feature>
<name>A0A9P7NB20_9HYPO</name>
<feature type="region of interest" description="Disordered" evidence="1">
    <location>
        <begin position="171"/>
        <end position="245"/>
    </location>
</feature>
<dbReference type="EMBL" id="SRPW01001292">
    <property type="protein sequence ID" value="KAG6003261.1"/>
    <property type="molecule type" value="Genomic_DNA"/>
</dbReference>
<feature type="compositionally biased region" description="Acidic residues" evidence="1">
    <location>
        <begin position="211"/>
        <end position="227"/>
    </location>
</feature>
<dbReference type="Proteomes" id="UP000748025">
    <property type="component" value="Unassembled WGS sequence"/>
</dbReference>
<evidence type="ECO:0008006" key="4">
    <source>
        <dbReference type="Google" id="ProtNLM"/>
    </source>
</evidence>
<evidence type="ECO:0000256" key="1">
    <source>
        <dbReference type="SAM" id="MobiDB-lite"/>
    </source>
</evidence>
<feature type="compositionally biased region" description="Basic and acidic residues" evidence="1">
    <location>
        <begin position="174"/>
        <end position="185"/>
    </location>
</feature>
<feature type="region of interest" description="Disordered" evidence="1">
    <location>
        <begin position="281"/>
        <end position="300"/>
    </location>
</feature>
<organism evidence="2 3">
    <name type="scientific">Claviceps pusilla</name>
    <dbReference type="NCBI Taxonomy" id="123648"/>
    <lineage>
        <taxon>Eukaryota</taxon>
        <taxon>Fungi</taxon>
        <taxon>Dikarya</taxon>
        <taxon>Ascomycota</taxon>
        <taxon>Pezizomycotina</taxon>
        <taxon>Sordariomycetes</taxon>
        <taxon>Hypocreomycetidae</taxon>
        <taxon>Hypocreales</taxon>
        <taxon>Clavicipitaceae</taxon>
        <taxon>Claviceps</taxon>
    </lineage>
</organism>
<evidence type="ECO:0000313" key="2">
    <source>
        <dbReference type="EMBL" id="KAG6003261.1"/>
    </source>
</evidence>
<keyword evidence="3" id="KW-1185">Reference proteome</keyword>
<sequence length="610" mass="65790">MSADLFAEFCNPPPSSTTTAQPNRRHGDQHQPQTQNTARLVDSFTFTAAQEAGQTSNPVPAWSSFPSSSNAMSGWSQNFVQSQPAANASGAAGGRDGDDDDDDDGWGDFEAAEETTTPATLSVASFPAQVSVSTAPGWNPHSFVSNSQPSRMKEVMTNGLISYDPMEDQFAQKSESKSFQRESKSKIRVKATPSDPNVLFDADDFELHDGGEDDDELDDFGDFEEAESQFNGKSGPAGASSASSTFDLLGLDDPPVHFSSDSVVNENPHVSKSPFSFGAMSTATKSPTTTQSSLHPSQFSPSIASNAQPAAVRQDWPSKVPSLVTAAKKYPAATSGSLRAAAEDDEWASWDDFPGANGGSSTIPASKETDVPKNTAQGWDWDEGEEASCFTSVNVDRNSPPPTNVPPPAILLSTFPELFSSGDSLFKPLSGQTTTIKQQVLANPKTVNFLSGYILIATTAARIIAGRKHRWHRDKLLAKSMSISAAGSKGMKLAGVDKTQSAREDREAADVVTAWKEYVGRLRSAVAAANSAAKANLKVPELTENPQIQRAKMVPTAAKPCVICGLKRDERVARVDYDVEDSFGEWWVDYWGHRACKNFWTQHEEKLRQR</sequence>
<proteinExistence type="predicted"/>
<dbReference type="OrthoDB" id="4958461at2759"/>
<dbReference type="PANTHER" id="PTHR42084:SF1">
    <property type="entry name" value="SERINE_THREONINE-PROTEIN KINASE PPK6"/>
    <property type="match status" value="1"/>
</dbReference>
<reference evidence="2" key="1">
    <citation type="journal article" date="2020" name="bioRxiv">
        <title>Whole genome comparisons of ergot fungi reveals the divergence and evolution of species within the genus Claviceps are the result of varying mechanisms driving genome evolution and host range expansion.</title>
        <authorList>
            <person name="Wyka S.A."/>
            <person name="Mondo S.J."/>
            <person name="Liu M."/>
            <person name="Dettman J."/>
            <person name="Nalam V."/>
            <person name="Broders K.D."/>
        </authorList>
    </citation>
    <scope>NUCLEOTIDE SEQUENCE</scope>
    <source>
        <strain evidence="2">CCC 602</strain>
    </source>
</reference>
<feature type="compositionally biased region" description="Polar residues" evidence="1">
    <location>
        <begin position="30"/>
        <end position="84"/>
    </location>
</feature>
<feature type="region of interest" description="Disordered" evidence="1">
    <location>
        <begin position="1"/>
        <end position="124"/>
    </location>
</feature>
<comment type="caution">
    <text evidence="2">The sequence shown here is derived from an EMBL/GenBank/DDBJ whole genome shotgun (WGS) entry which is preliminary data.</text>
</comment>